<feature type="region of interest" description="Disordered" evidence="1">
    <location>
        <begin position="346"/>
        <end position="371"/>
    </location>
</feature>
<gene>
    <name evidence="3" type="ORF">IMSHALPRED_010921</name>
</gene>
<dbReference type="Proteomes" id="UP000664534">
    <property type="component" value="Unassembled WGS sequence"/>
</dbReference>
<feature type="transmembrane region" description="Helical" evidence="2">
    <location>
        <begin position="75"/>
        <end position="98"/>
    </location>
</feature>
<keyword evidence="2" id="KW-0472">Membrane</keyword>
<sequence length="399" mass="43917">MQLQRTKTEQPPPSFHPSKPITMDPLKRYGNPLTFNIAVMFIFYVLSVSLCLSSFSTCVCVIFNPVGTFRTIANYISYALGLSVLLTFLLVTLTGVYFDDQASAESQGTRELVDEMLGSKEHVKGPATGRIVHNIPIQEVQHKYAALLARQAGCEELVAVEAECESPGPLNDAHTFIAESAARDDGAPHSTPAASASQHTTVEDYSKEVPIDNAKTPDRTPRVCEEISGPPEESSEAAEDKDTTPRPKVANHTETTGPEKAGNNVITARESKKIENWISQTSLANPHMAKTFRGMLKGDDTNDEDPIEATAEIMMWRRDDGDDSSEIRSMSEDSVFQKALRVYMGRKPNFGRRQRTSGNSSPNLGSSEESEFQGLVRKMLMLEKVREVKGGKQMKARSA</sequence>
<keyword evidence="2" id="KW-1133">Transmembrane helix</keyword>
<organism evidence="3 4">
    <name type="scientific">Imshaugia aleurites</name>
    <dbReference type="NCBI Taxonomy" id="172621"/>
    <lineage>
        <taxon>Eukaryota</taxon>
        <taxon>Fungi</taxon>
        <taxon>Dikarya</taxon>
        <taxon>Ascomycota</taxon>
        <taxon>Pezizomycotina</taxon>
        <taxon>Lecanoromycetes</taxon>
        <taxon>OSLEUM clade</taxon>
        <taxon>Lecanoromycetidae</taxon>
        <taxon>Lecanorales</taxon>
        <taxon>Lecanorineae</taxon>
        <taxon>Parmeliaceae</taxon>
        <taxon>Imshaugia</taxon>
    </lineage>
</organism>
<protein>
    <submittedName>
        <fullName evidence="3">Uncharacterized protein</fullName>
    </submittedName>
</protein>
<dbReference type="EMBL" id="CAJPDT010000094">
    <property type="protein sequence ID" value="CAF9936838.1"/>
    <property type="molecule type" value="Genomic_DNA"/>
</dbReference>
<keyword evidence="2" id="KW-0812">Transmembrane</keyword>
<keyword evidence="4" id="KW-1185">Reference proteome</keyword>
<dbReference type="OrthoDB" id="10487015at2759"/>
<evidence type="ECO:0000256" key="2">
    <source>
        <dbReference type="SAM" id="Phobius"/>
    </source>
</evidence>
<feature type="compositionally biased region" description="Basic and acidic residues" evidence="1">
    <location>
        <begin position="201"/>
        <end position="225"/>
    </location>
</feature>
<feature type="compositionally biased region" description="Polar residues" evidence="1">
    <location>
        <begin position="356"/>
        <end position="367"/>
    </location>
</feature>
<feature type="region of interest" description="Disordered" evidence="1">
    <location>
        <begin position="183"/>
        <end position="264"/>
    </location>
</feature>
<name>A0A8H3GBQ6_9LECA</name>
<feature type="region of interest" description="Disordered" evidence="1">
    <location>
        <begin position="1"/>
        <end position="23"/>
    </location>
</feature>
<dbReference type="AlphaFoldDB" id="A0A8H3GBQ6"/>
<reference evidence="3" key="1">
    <citation type="submission" date="2021-03" db="EMBL/GenBank/DDBJ databases">
        <authorList>
            <person name="Tagirdzhanova G."/>
        </authorList>
    </citation>
    <scope>NUCLEOTIDE SEQUENCE</scope>
</reference>
<feature type="transmembrane region" description="Helical" evidence="2">
    <location>
        <begin position="33"/>
        <end position="63"/>
    </location>
</feature>
<accession>A0A8H3GBQ6</accession>
<evidence type="ECO:0000313" key="4">
    <source>
        <dbReference type="Proteomes" id="UP000664534"/>
    </source>
</evidence>
<proteinExistence type="predicted"/>
<evidence type="ECO:0000256" key="1">
    <source>
        <dbReference type="SAM" id="MobiDB-lite"/>
    </source>
</evidence>
<comment type="caution">
    <text evidence="3">The sequence shown here is derived from an EMBL/GenBank/DDBJ whole genome shotgun (WGS) entry which is preliminary data.</text>
</comment>
<evidence type="ECO:0000313" key="3">
    <source>
        <dbReference type="EMBL" id="CAF9936838.1"/>
    </source>
</evidence>